<feature type="transmembrane region" description="Helical" evidence="6">
    <location>
        <begin position="324"/>
        <end position="343"/>
    </location>
</feature>
<accession>A0A4R0IIK2</accession>
<feature type="transmembrane region" description="Helical" evidence="6">
    <location>
        <begin position="349"/>
        <end position="368"/>
    </location>
</feature>
<feature type="transmembrane region" description="Helical" evidence="6">
    <location>
        <begin position="124"/>
        <end position="143"/>
    </location>
</feature>
<proteinExistence type="predicted"/>
<keyword evidence="3 6" id="KW-0812">Transmembrane</keyword>
<gene>
    <name evidence="7" type="ORF">E0H92_38000</name>
</gene>
<keyword evidence="2" id="KW-1003">Cell membrane</keyword>
<evidence type="ECO:0000313" key="7">
    <source>
        <dbReference type="EMBL" id="TCC30898.1"/>
    </source>
</evidence>
<sequence>MSRVTETASGRLSLGQGTALYIGAVLATGVIALPALAADVAGPASLLAWLGLAVVSAPLAATFAALGARYPDSGGIATYARLAFGERAAAIVGWCFYLSVPVGGPAAALWAGGYVESALGGGRGAVFATMLALLAIVPAANAFGIEVTGRVQMGLAGLLTLFLGLAVALSLPHADLSNLQPFAPHGWQAIGPAAALLVWSFVGWETVTYLTAEFRRPARDVPRATAVAVIVVGVIYLSVAFATITVLGPRAADTDAPLGDLLAIGLGGNARVLAAAAALLLTFGAMNAYYAGASKLGAALARDGALPAWLARGSSAGVVPRRSLAVLSAMSMLTAVVVVAAGLEPESLVLLTTGLFVTVYAVGVAAAVKLLPRRSRARLAALVAQGAVVVLLLMAGVYLLWPALVSVAALLYLRLTHRRP</sequence>
<organism evidence="7 8">
    <name type="scientific">Kribbella speibonae</name>
    <dbReference type="NCBI Taxonomy" id="1572660"/>
    <lineage>
        <taxon>Bacteria</taxon>
        <taxon>Bacillati</taxon>
        <taxon>Actinomycetota</taxon>
        <taxon>Actinomycetes</taxon>
        <taxon>Propionibacteriales</taxon>
        <taxon>Kribbellaceae</taxon>
        <taxon>Kribbella</taxon>
    </lineage>
</organism>
<evidence type="ECO:0000256" key="6">
    <source>
        <dbReference type="SAM" id="Phobius"/>
    </source>
</evidence>
<name>A0A4R0IIK2_9ACTN</name>
<feature type="transmembrane region" description="Helical" evidence="6">
    <location>
        <begin position="272"/>
        <end position="292"/>
    </location>
</feature>
<dbReference type="EMBL" id="SJKC01000007">
    <property type="protein sequence ID" value="TCC30898.1"/>
    <property type="molecule type" value="Genomic_DNA"/>
</dbReference>
<keyword evidence="5 6" id="KW-0472">Membrane</keyword>
<dbReference type="PIRSF" id="PIRSF006060">
    <property type="entry name" value="AA_transporter"/>
    <property type="match status" value="1"/>
</dbReference>
<dbReference type="Gene3D" id="1.20.1740.10">
    <property type="entry name" value="Amino acid/polyamine transporter I"/>
    <property type="match status" value="1"/>
</dbReference>
<comment type="caution">
    <text evidence="7">The sequence shown here is derived from an EMBL/GenBank/DDBJ whole genome shotgun (WGS) entry which is preliminary data.</text>
</comment>
<reference evidence="7 8" key="1">
    <citation type="submission" date="2019-02" db="EMBL/GenBank/DDBJ databases">
        <title>Kribbella capetownensis sp. nov. and Kribbella speibonae sp. nov., isolated from soil.</title>
        <authorList>
            <person name="Curtis S.M."/>
            <person name="Norton I."/>
            <person name="Everest G.J."/>
            <person name="Meyers P.R."/>
        </authorList>
    </citation>
    <scope>NUCLEOTIDE SEQUENCE [LARGE SCALE GENOMIC DNA]</scope>
    <source>
        <strain evidence="7 8">YM55</strain>
    </source>
</reference>
<dbReference type="GO" id="GO:0022857">
    <property type="term" value="F:transmembrane transporter activity"/>
    <property type="evidence" value="ECO:0007669"/>
    <property type="project" value="InterPro"/>
</dbReference>
<keyword evidence="4 6" id="KW-1133">Transmembrane helix</keyword>
<evidence type="ECO:0000256" key="1">
    <source>
        <dbReference type="ARBA" id="ARBA00004651"/>
    </source>
</evidence>
<feature type="transmembrane region" description="Helical" evidence="6">
    <location>
        <begin position="89"/>
        <end position="112"/>
    </location>
</feature>
<feature type="transmembrane region" description="Helical" evidence="6">
    <location>
        <begin position="224"/>
        <end position="252"/>
    </location>
</feature>
<dbReference type="PANTHER" id="PTHR42770">
    <property type="entry name" value="AMINO ACID TRANSPORTER-RELATED"/>
    <property type="match status" value="1"/>
</dbReference>
<evidence type="ECO:0000256" key="3">
    <source>
        <dbReference type="ARBA" id="ARBA00022692"/>
    </source>
</evidence>
<feature type="transmembrane region" description="Helical" evidence="6">
    <location>
        <begin position="155"/>
        <end position="173"/>
    </location>
</feature>
<dbReference type="AlphaFoldDB" id="A0A4R0IIK2"/>
<dbReference type="GO" id="GO:0005886">
    <property type="term" value="C:plasma membrane"/>
    <property type="evidence" value="ECO:0007669"/>
    <property type="project" value="UniProtKB-SubCell"/>
</dbReference>
<feature type="transmembrane region" description="Helical" evidence="6">
    <location>
        <begin position="20"/>
        <end position="40"/>
    </location>
</feature>
<feature type="transmembrane region" description="Helical" evidence="6">
    <location>
        <begin position="193"/>
        <end position="212"/>
    </location>
</feature>
<evidence type="ECO:0000256" key="5">
    <source>
        <dbReference type="ARBA" id="ARBA00023136"/>
    </source>
</evidence>
<evidence type="ECO:0000256" key="4">
    <source>
        <dbReference type="ARBA" id="ARBA00022989"/>
    </source>
</evidence>
<dbReference type="PANTHER" id="PTHR42770:SF13">
    <property type="entry name" value="L-METHIONINE_BRANCHED-CHAIN AMINO ACID EXPORTER YJEH"/>
    <property type="match status" value="1"/>
</dbReference>
<dbReference type="InterPro" id="IPR002293">
    <property type="entry name" value="AA/rel_permease1"/>
</dbReference>
<dbReference type="Proteomes" id="UP000294225">
    <property type="component" value="Unassembled WGS sequence"/>
</dbReference>
<dbReference type="Pfam" id="PF13520">
    <property type="entry name" value="AA_permease_2"/>
    <property type="match status" value="1"/>
</dbReference>
<feature type="transmembrane region" description="Helical" evidence="6">
    <location>
        <begin position="46"/>
        <end position="68"/>
    </location>
</feature>
<feature type="transmembrane region" description="Helical" evidence="6">
    <location>
        <begin position="380"/>
        <end position="413"/>
    </location>
</feature>
<evidence type="ECO:0000313" key="8">
    <source>
        <dbReference type="Proteomes" id="UP000294225"/>
    </source>
</evidence>
<comment type="subcellular location">
    <subcellularLocation>
        <location evidence="1">Cell membrane</location>
        <topology evidence="1">Multi-pass membrane protein</topology>
    </subcellularLocation>
</comment>
<dbReference type="InterPro" id="IPR050367">
    <property type="entry name" value="APC_superfamily"/>
</dbReference>
<protein>
    <submittedName>
        <fullName evidence="7">Amino acid permease</fullName>
    </submittedName>
</protein>
<evidence type="ECO:0000256" key="2">
    <source>
        <dbReference type="ARBA" id="ARBA00022475"/>
    </source>
</evidence>